<protein>
    <submittedName>
        <fullName evidence="1">Uncharacterized protein</fullName>
    </submittedName>
</protein>
<reference evidence="1 2" key="1">
    <citation type="submission" date="2019-05" db="EMBL/GenBank/DDBJ databases">
        <title>Draft genome sequence of Actinomadura geliboluensis A8036.</title>
        <authorList>
            <person name="Saricaoglu S."/>
            <person name="Isik K."/>
        </authorList>
    </citation>
    <scope>NUCLEOTIDE SEQUENCE [LARGE SCALE GENOMIC DNA]</scope>
    <source>
        <strain evidence="1 2">A8036</strain>
    </source>
</reference>
<organism evidence="1 2">
    <name type="scientific">Actinomadura geliboluensis</name>
    <dbReference type="NCBI Taxonomy" id="882440"/>
    <lineage>
        <taxon>Bacteria</taxon>
        <taxon>Bacillati</taxon>
        <taxon>Actinomycetota</taxon>
        <taxon>Actinomycetes</taxon>
        <taxon>Streptosporangiales</taxon>
        <taxon>Thermomonosporaceae</taxon>
        <taxon>Actinomadura</taxon>
    </lineage>
</organism>
<proteinExistence type="predicted"/>
<evidence type="ECO:0000313" key="2">
    <source>
        <dbReference type="Proteomes" id="UP000305238"/>
    </source>
</evidence>
<sequence>MAADGLVEQMGISETQVSEMSKMLDAKVTVFLGVLAATSRASAHIARAADRNVSDRRLSRAVAAINFSTSKPNRWHRRVQALCLPAGHAPLPWPWEHIEEKAAFDEAYV</sequence>
<dbReference type="AlphaFoldDB" id="A0A5S4GA92"/>
<dbReference type="RefSeq" id="WP_171069380.1">
    <property type="nucleotide sequence ID" value="NZ_JASWDG010000164.1"/>
</dbReference>
<evidence type="ECO:0000313" key="1">
    <source>
        <dbReference type="EMBL" id="TMR29782.1"/>
    </source>
</evidence>
<gene>
    <name evidence="1" type="ORF">ETD96_34920</name>
</gene>
<dbReference type="EMBL" id="VCKZ01000368">
    <property type="protein sequence ID" value="TMR29782.1"/>
    <property type="molecule type" value="Genomic_DNA"/>
</dbReference>
<comment type="caution">
    <text evidence="1">The sequence shown here is derived from an EMBL/GenBank/DDBJ whole genome shotgun (WGS) entry which is preliminary data.</text>
</comment>
<name>A0A5S4GA92_9ACTN</name>
<accession>A0A5S4GA92</accession>
<dbReference type="Proteomes" id="UP000305238">
    <property type="component" value="Unassembled WGS sequence"/>
</dbReference>
<keyword evidence="2" id="KW-1185">Reference proteome</keyword>